<feature type="compositionally biased region" description="Low complexity" evidence="2">
    <location>
        <begin position="578"/>
        <end position="588"/>
    </location>
</feature>
<feature type="coiled-coil region" evidence="1">
    <location>
        <begin position="125"/>
        <end position="244"/>
    </location>
</feature>
<feature type="region of interest" description="Disordered" evidence="2">
    <location>
        <begin position="633"/>
        <end position="962"/>
    </location>
</feature>
<feature type="compositionally biased region" description="Polar residues" evidence="2">
    <location>
        <begin position="780"/>
        <end position="793"/>
    </location>
</feature>
<organism evidence="4 5">
    <name type="scientific">Pyrenophora seminiperda CCB06</name>
    <dbReference type="NCBI Taxonomy" id="1302712"/>
    <lineage>
        <taxon>Eukaryota</taxon>
        <taxon>Fungi</taxon>
        <taxon>Dikarya</taxon>
        <taxon>Ascomycota</taxon>
        <taxon>Pezizomycotina</taxon>
        <taxon>Dothideomycetes</taxon>
        <taxon>Pleosporomycetidae</taxon>
        <taxon>Pleosporales</taxon>
        <taxon>Pleosporineae</taxon>
        <taxon>Pleosporaceae</taxon>
        <taxon>Pyrenophora</taxon>
    </lineage>
</organism>
<feature type="region of interest" description="Disordered" evidence="2">
    <location>
        <begin position="37"/>
        <end position="87"/>
    </location>
</feature>
<evidence type="ECO:0000259" key="3">
    <source>
        <dbReference type="Pfam" id="PF12814"/>
    </source>
</evidence>
<dbReference type="Pfam" id="PF12814">
    <property type="entry name" value="Mcp5_PH"/>
    <property type="match status" value="1"/>
</dbReference>
<feature type="compositionally biased region" description="Polar residues" evidence="2">
    <location>
        <begin position="806"/>
        <end position="835"/>
    </location>
</feature>
<dbReference type="PANTHER" id="PTHR28190:SF2">
    <property type="entry name" value="MIGRATION PROTEIN, PUTATIVE (AFU_ORTHOLOGUE AFUA_2G07730)-RELATED"/>
    <property type="match status" value="1"/>
</dbReference>
<feature type="region of interest" description="Disordered" evidence="2">
    <location>
        <begin position="1238"/>
        <end position="1260"/>
    </location>
</feature>
<dbReference type="EMBL" id="KE747818">
    <property type="protein sequence ID" value="RMZ69587.1"/>
    <property type="molecule type" value="Genomic_DNA"/>
</dbReference>
<feature type="region of interest" description="Disordered" evidence="2">
    <location>
        <begin position="1295"/>
        <end position="1333"/>
    </location>
</feature>
<proteinExistence type="predicted"/>
<keyword evidence="1" id="KW-0175">Coiled coil</keyword>
<feature type="compositionally biased region" description="Acidic residues" evidence="2">
    <location>
        <begin position="726"/>
        <end position="737"/>
    </location>
</feature>
<dbReference type="GO" id="GO:0005543">
    <property type="term" value="F:phospholipid binding"/>
    <property type="evidence" value="ECO:0007669"/>
    <property type="project" value="InterPro"/>
</dbReference>
<feature type="compositionally biased region" description="Polar residues" evidence="2">
    <location>
        <begin position="744"/>
        <end position="755"/>
    </location>
</feature>
<name>A0A3M7M508_9PLEO</name>
<accession>A0A3M7M508</accession>
<dbReference type="InterPro" id="IPR053005">
    <property type="entry name" value="Nuclear_Pos-Cytoskel_Interact"/>
</dbReference>
<dbReference type="Proteomes" id="UP000265663">
    <property type="component" value="Unassembled WGS sequence"/>
</dbReference>
<sequence>MSPLDCGSERFIAQYIHFGSGFASFNMATDYFSDQEFTSSQPLPTPAGTPYSSLRNSKYDGPGSDVTSSPPPLPPDPGFTSSDDFANDENISILDPRRFTPTLHANLVSEILNLRRELDSKHRFIDDLESNLHATRTDNDVLAKQLSASAKENKQVKRQLQHFENETLAALEEIADERDKSKAANADLREKLAAAEKRTRSQDNDSTNVHDMWAREKDQWAGEKRALERRVHVSETRLKMLLDEIAAHEAANEESGPGSDGDDQTLDNGIPESDAGSIRSSPQRSPQRRSSTRMTRHSRNQSNSSYKSIGRNYRMSLLSMDGYTRGNGMSLADELIFDEVDEEEEELMDLELDSDDFPENEMRARRQLESRQSTMLPDEKAKRILGLSTEPPQTNYAMSNEDCDPRKLSHETGKSSVTLTQREINLIWPPTRPIYVDTGVQPSPPVSPTKPSFVEAASQTVEPPVPVKSNDVPSTAAEIEANQSRKRVSVSLNSNPPAHISGTCMMTSSSVQTVDRPLSPPPTPKIPVPSESIPFSQIELVSIATQTDTPVEPEAKPELPKRASPPAPITIPSIAIHAPTSAPSSPKAPILPPGTRTVSTQTSGDLVAPMRSVSMQTEPIRIDQRPVKLPAHLLPSAISSNPGTPEGSEKKGLHHSPVSDTEKPTLATTARQDLMSRLIEKAGDKKIENRYPGNNDNGPLSRKLHSDTISRPFRTSSLFAGFEGPSSDEEDDAELSDGDYRGSHFSTSMLSSRNAKSGRPVNPPTPVPEDKEPMPRPSEDSINSMGSKRSSMEMSARVGKSHRNSISRQPSIRRSAMIQSSTAAHMRSRSPSIGSLGSGNYIPKPPFPVPTRSSSRNKPVSKSEGSQSPTARNSGSQSGRRPYGVKHQRKDSLRKVRSAAPVSRAARPRSRSPTLPSTPSNADTYSIPPLPSDIVSAGGYHHRHQMSTGTAATGQSATSTSVSQTSVVDAIAAAMIGEFMWKYVRKRKAFTGPESPADARAAEEASLANHGVRHKRWVWISPYERAILWSSKQPTTGSALMGKSGRKLIIQSVLDVADTCPPPKNETLFNRSILILTPARALKFTTTSRERHYLWLTALSFLAHSSSPMPDLAALPPIPPPVEELEQRQHSATLRRSRVQDSVRLAKGKANPVMARYAAQEEPVPSLSSLAGFNGAVAESASPPTIPRGPNHGRKRSSTGPSAPPPSIPFRSFSHQHVPSVYSNVSSDMYSAGMPPSAPSSVYNPNSGVVSSRTSEASTSTNRHFFEAMGTVRMEAFIDNALSDQKVGYGVRAPHMHHRRRRGSSQWSASTRDTSNRGGGVFDFDSSDPFRGF</sequence>
<dbReference type="GO" id="GO:0005739">
    <property type="term" value="C:mitochondrion"/>
    <property type="evidence" value="ECO:0007669"/>
    <property type="project" value="TreeGrafter"/>
</dbReference>
<feature type="compositionally biased region" description="Basic and acidic residues" evidence="2">
    <location>
        <begin position="678"/>
        <end position="689"/>
    </location>
</feature>
<dbReference type="PANTHER" id="PTHR28190">
    <property type="entry name" value="NUCLEAR MIGRATION PROTEIN NUM1"/>
    <property type="match status" value="1"/>
</dbReference>
<feature type="domain" description="Pleckstrin homology" evidence="3">
    <location>
        <begin position="966"/>
        <end position="1105"/>
    </location>
</feature>
<protein>
    <submittedName>
        <fullName evidence="4">Nuclear migration</fullName>
    </submittedName>
</protein>
<evidence type="ECO:0000313" key="5">
    <source>
        <dbReference type="Proteomes" id="UP000265663"/>
    </source>
</evidence>
<dbReference type="GO" id="GO:0000226">
    <property type="term" value="P:microtubule cytoskeleton organization"/>
    <property type="evidence" value="ECO:0007669"/>
    <property type="project" value="TreeGrafter"/>
</dbReference>
<dbReference type="GO" id="GO:0005938">
    <property type="term" value="C:cell cortex"/>
    <property type="evidence" value="ECO:0007669"/>
    <property type="project" value="InterPro"/>
</dbReference>
<gene>
    <name evidence="4" type="ORF">GMOD_00006420</name>
</gene>
<feature type="region of interest" description="Disordered" evidence="2">
    <location>
        <begin position="547"/>
        <end position="566"/>
    </location>
</feature>
<feature type="compositionally biased region" description="Polar residues" evidence="2">
    <location>
        <begin position="851"/>
        <end position="879"/>
    </location>
</feature>
<feature type="region of interest" description="Disordered" evidence="2">
    <location>
        <begin position="1178"/>
        <end position="1213"/>
    </location>
</feature>
<feature type="region of interest" description="Disordered" evidence="2">
    <location>
        <begin position="578"/>
        <end position="604"/>
    </location>
</feature>
<feature type="compositionally biased region" description="Polar residues" evidence="2">
    <location>
        <begin position="1304"/>
        <end position="1313"/>
    </location>
</feature>
<feature type="compositionally biased region" description="Polar residues" evidence="2">
    <location>
        <begin position="1239"/>
        <end position="1260"/>
    </location>
</feature>
<feature type="compositionally biased region" description="Basic and acidic residues" evidence="2">
    <location>
        <begin position="403"/>
        <end position="412"/>
    </location>
</feature>
<feature type="compositionally biased region" description="Basic and acidic residues" evidence="2">
    <location>
        <begin position="768"/>
        <end position="779"/>
    </location>
</feature>
<dbReference type="GO" id="GO:0015631">
    <property type="term" value="F:tubulin binding"/>
    <property type="evidence" value="ECO:0007669"/>
    <property type="project" value="TreeGrafter"/>
</dbReference>
<dbReference type="OrthoDB" id="2149224at2759"/>
<feature type="compositionally biased region" description="Low complexity" evidence="2">
    <location>
        <begin position="947"/>
        <end position="962"/>
    </location>
</feature>
<feature type="compositionally biased region" description="Low complexity" evidence="2">
    <location>
        <begin position="898"/>
        <end position="920"/>
    </location>
</feature>
<feature type="region of interest" description="Disordered" evidence="2">
    <location>
        <begin position="390"/>
        <end position="412"/>
    </location>
</feature>
<feature type="compositionally biased region" description="Basic residues" evidence="2">
    <location>
        <begin position="286"/>
        <end position="299"/>
    </location>
</feature>
<keyword evidence="5" id="KW-1185">Reference proteome</keyword>
<evidence type="ECO:0000313" key="4">
    <source>
        <dbReference type="EMBL" id="RMZ69587.1"/>
    </source>
</evidence>
<reference evidence="4 5" key="1">
    <citation type="journal article" date="2014" name="PLoS ONE">
        <title>De novo Genome Assembly of the Fungal Plant Pathogen Pyrenophora semeniperda.</title>
        <authorList>
            <person name="Soliai M.M."/>
            <person name="Meyer S.E."/>
            <person name="Udall J.A."/>
            <person name="Elzinga D.E."/>
            <person name="Hermansen R.A."/>
            <person name="Bodily P.M."/>
            <person name="Hart A.A."/>
            <person name="Coleman C.E."/>
        </authorList>
    </citation>
    <scope>NUCLEOTIDE SEQUENCE [LARGE SCALE GENOMIC DNA]</scope>
    <source>
        <strain evidence="4 5">CCB06</strain>
        <tissue evidence="4">Mycelium</tissue>
    </source>
</reference>
<dbReference type="InterPro" id="IPR024774">
    <property type="entry name" value="PH_dom-Mcp5-type"/>
</dbReference>
<evidence type="ECO:0000256" key="1">
    <source>
        <dbReference type="SAM" id="Coils"/>
    </source>
</evidence>
<feature type="region of interest" description="Disordered" evidence="2">
    <location>
        <begin position="249"/>
        <end position="308"/>
    </location>
</feature>
<dbReference type="GO" id="GO:0032065">
    <property type="term" value="P:maintenance of protein location in cell cortex"/>
    <property type="evidence" value="ECO:0007669"/>
    <property type="project" value="InterPro"/>
</dbReference>
<evidence type="ECO:0000256" key="2">
    <source>
        <dbReference type="SAM" id="MobiDB-lite"/>
    </source>
</evidence>
<feature type="compositionally biased region" description="Polar residues" evidence="2">
    <location>
        <begin position="707"/>
        <end position="718"/>
    </location>
</feature>